<dbReference type="Pfam" id="PF05970">
    <property type="entry name" value="PIF1"/>
    <property type="match status" value="1"/>
</dbReference>
<dbReference type="SUPFAM" id="SSF52540">
    <property type="entry name" value="P-loop containing nucleoside triphosphate hydrolases"/>
    <property type="match status" value="1"/>
</dbReference>
<dbReference type="GO" id="GO:0006310">
    <property type="term" value="P:DNA recombination"/>
    <property type="evidence" value="ECO:0007669"/>
    <property type="project" value="UniProtKB-KW"/>
</dbReference>
<keyword evidence="4" id="KW-1185">Reference proteome</keyword>
<dbReference type="PANTHER" id="PTHR10492:SF57">
    <property type="entry name" value="ATP-DEPENDENT DNA HELICASE"/>
    <property type="match status" value="1"/>
</dbReference>
<keyword evidence="1" id="KW-0233">DNA recombination</keyword>
<dbReference type="GO" id="GO:0000723">
    <property type="term" value="P:telomere maintenance"/>
    <property type="evidence" value="ECO:0007669"/>
    <property type="project" value="InterPro"/>
</dbReference>
<reference evidence="3 4" key="1">
    <citation type="journal article" date="2022" name="Nat. Ecol. Evol.">
        <title>A masculinizing supergene underlies an exaggerated male reproductive morph in a spider.</title>
        <authorList>
            <person name="Hendrickx F."/>
            <person name="De Corte Z."/>
            <person name="Sonet G."/>
            <person name="Van Belleghem S.M."/>
            <person name="Kostlbacher S."/>
            <person name="Vangestel C."/>
        </authorList>
    </citation>
    <scope>NUCLEOTIDE SEQUENCE [LARGE SCALE GENOMIC DNA]</scope>
    <source>
        <strain evidence="3">W744_W776</strain>
    </source>
</reference>
<dbReference type="EMBL" id="JAFNEN010001143">
    <property type="protein sequence ID" value="KAG8174782.1"/>
    <property type="molecule type" value="Genomic_DNA"/>
</dbReference>
<dbReference type="EC" id="5.6.2.3" evidence="1"/>
<dbReference type="PANTHER" id="PTHR10492">
    <property type="match status" value="1"/>
</dbReference>
<dbReference type="GO" id="GO:0043139">
    <property type="term" value="F:5'-3' DNA helicase activity"/>
    <property type="evidence" value="ECO:0007669"/>
    <property type="project" value="UniProtKB-EC"/>
</dbReference>
<comment type="similarity">
    <text evidence="1">Belongs to the helicase family.</text>
</comment>
<dbReference type="InterPro" id="IPR010285">
    <property type="entry name" value="DNA_helicase_pif1-like_DEAD"/>
</dbReference>
<dbReference type="AlphaFoldDB" id="A0AAV6TT44"/>
<evidence type="ECO:0000259" key="2">
    <source>
        <dbReference type="Pfam" id="PF05970"/>
    </source>
</evidence>
<proteinExistence type="inferred from homology"/>
<dbReference type="GO" id="GO:0005524">
    <property type="term" value="F:ATP binding"/>
    <property type="evidence" value="ECO:0007669"/>
    <property type="project" value="UniProtKB-KW"/>
</dbReference>
<dbReference type="Gene3D" id="3.40.50.300">
    <property type="entry name" value="P-loop containing nucleotide triphosphate hydrolases"/>
    <property type="match status" value="1"/>
</dbReference>
<evidence type="ECO:0000313" key="3">
    <source>
        <dbReference type="EMBL" id="KAG8174782.1"/>
    </source>
</evidence>
<keyword evidence="1" id="KW-0227">DNA damage</keyword>
<accession>A0AAV6TT44</accession>
<gene>
    <name evidence="3" type="ORF">JTE90_013184</name>
</gene>
<feature type="domain" description="DNA helicase Pif1-like DEAD-box helicase" evidence="2">
    <location>
        <begin position="60"/>
        <end position="227"/>
    </location>
</feature>
<name>A0AAV6TT44_9ARAC</name>
<dbReference type="GO" id="GO:0006281">
    <property type="term" value="P:DNA repair"/>
    <property type="evidence" value="ECO:0007669"/>
    <property type="project" value="UniProtKB-KW"/>
</dbReference>
<dbReference type="Proteomes" id="UP000827092">
    <property type="component" value="Unassembled WGS sequence"/>
</dbReference>
<keyword evidence="1" id="KW-0234">DNA repair</keyword>
<comment type="caution">
    <text evidence="3">The sequence shown here is derived from an EMBL/GenBank/DDBJ whole genome shotgun (WGS) entry which is preliminary data.</text>
</comment>
<dbReference type="GO" id="GO:0016787">
    <property type="term" value="F:hydrolase activity"/>
    <property type="evidence" value="ECO:0007669"/>
    <property type="project" value="UniProtKB-KW"/>
</dbReference>
<evidence type="ECO:0000313" key="4">
    <source>
        <dbReference type="Proteomes" id="UP000827092"/>
    </source>
</evidence>
<keyword evidence="1" id="KW-0347">Helicase</keyword>
<sequence length="229" mass="25534">MTDFGDTSSEALCDIEAMLNTENRTCEDFGLNKPDIFTAPVICIDIGSHSQKCHEIEEKFNEDQLGVYNRVIGSISGECQQPAQCFFIDGPGGTGKTFLYTGIYHRLLAMNKKTACVAWTGIASILLPCGTTSHRFFNLPIQLNEEGICFTKPRDKRRLQEVDVVIWDEASMIPRKALEIIDRTLKDVMNNSLPFGGKTFILGGDFRQVLPVVKKATRSQIVSECMKSL</sequence>
<evidence type="ECO:0000256" key="1">
    <source>
        <dbReference type="RuleBase" id="RU363044"/>
    </source>
</evidence>
<comment type="catalytic activity">
    <reaction evidence="1">
        <text>ATP + H2O = ADP + phosphate + H(+)</text>
        <dbReference type="Rhea" id="RHEA:13065"/>
        <dbReference type="ChEBI" id="CHEBI:15377"/>
        <dbReference type="ChEBI" id="CHEBI:15378"/>
        <dbReference type="ChEBI" id="CHEBI:30616"/>
        <dbReference type="ChEBI" id="CHEBI:43474"/>
        <dbReference type="ChEBI" id="CHEBI:456216"/>
        <dbReference type="EC" id="5.6.2.3"/>
    </reaction>
</comment>
<dbReference type="InterPro" id="IPR027417">
    <property type="entry name" value="P-loop_NTPase"/>
</dbReference>
<comment type="cofactor">
    <cofactor evidence="1">
        <name>Mg(2+)</name>
        <dbReference type="ChEBI" id="CHEBI:18420"/>
    </cofactor>
</comment>
<keyword evidence="1" id="KW-0547">Nucleotide-binding</keyword>
<keyword evidence="1" id="KW-0378">Hydrolase</keyword>
<keyword evidence="1" id="KW-0067">ATP-binding</keyword>
<protein>
    <recommendedName>
        <fullName evidence="1">ATP-dependent DNA helicase</fullName>
        <ecNumber evidence="1">5.6.2.3</ecNumber>
    </recommendedName>
</protein>
<organism evidence="3 4">
    <name type="scientific">Oedothorax gibbosus</name>
    <dbReference type="NCBI Taxonomy" id="931172"/>
    <lineage>
        <taxon>Eukaryota</taxon>
        <taxon>Metazoa</taxon>
        <taxon>Ecdysozoa</taxon>
        <taxon>Arthropoda</taxon>
        <taxon>Chelicerata</taxon>
        <taxon>Arachnida</taxon>
        <taxon>Araneae</taxon>
        <taxon>Araneomorphae</taxon>
        <taxon>Entelegynae</taxon>
        <taxon>Araneoidea</taxon>
        <taxon>Linyphiidae</taxon>
        <taxon>Erigoninae</taxon>
        <taxon>Oedothorax</taxon>
    </lineage>
</organism>